<keyword evidence="6" id="KW-1185">Reference proteome</keyword>
<keyword evidence="3 5" id="KW-0326">Glycosidase</keyword>
<evidence type="ECO:0000313" key="5">
    <source>
        <dbReference type="EMBL" id="URZ12637.1"/>
    </source>
</evidence>
<dbReference type="STRING" id="84029.CROST_41100"/>
<dbReference type="PROSITE" id="PS00572">
    <property type="entry name" value="GLYCOSYL_HYDROL_F1_1"/>
    <property type="match status" value="1"/>
</dbReference>
<dbReference type="SUPFAM" id="SSF51445">
    <property type="entry name" value="(Trans)glycosidases"/>
    <property type="match status" value="1"/>
</dbReference>
<comment type="similarity">
    <text evidence="1 4">Belongs to the glycosyl hydrolase 1 family.</text>
</comment>
<dbReference type="InterPro" id="IPR017853">
    <property type="entry name" value="GH"/>
</dbReference>
<dbReference type="KEGG" id="crw:CROST_033600"/>
<dbReference type="PANTHER" id="PTHR10353:SF209">
    <property type="entry name" value="GALACTOLIPID GALACTOSYLTRANSFERASE SFR2, CHLOROPLASTIC"/>
    <property type="match status" value="1"/>
</dbReference>
<dbReference type="EC" id="3.2.1.21" evidence="5"/>
<dbReference type="Pfam" id="PF00232">
    <property type="entry name" value="Glyco_hydro_1"/>
    <property type="match status" value="1"/>
</dbReference>
<keyword evidence="2 5" id="KW-0378">Hydrolase</keyword>
<dbReference type="GO" id="GO:0008422">
    <property type="term" value="F:beta-glucosidase activity"/>
    <property type="evidence" value="ECO:0007669"/>
    <property type="project" value="UniProtKB-EC"/>
</dbReference>
<accession>A0A1S8KZA5</accession>
<dbReference type="Gene3D" id="3.20.20.80">
    <property type="entry name" value="Glycosidases"/>
    <property type="match status" value="1"/>
</dbReference>
<dbReference type="Proteomes" id="UP000190951">
    <property type="component" value="Chromosome"/>
</dbReference>
<dbReference type="InterPro" id="IPR018120">
    <property type="entry name" value="Glyco_hydro_1_AS"/>
</dbReference>
<dbReference type="AlphaFoldDB" id="A0A1S8KZA5"/>
<evidence type="ECO:0000256" key="1">
    <source>
        <dbReference type="ARBA" id="ARBA00010838"/>
    </source>
</evidence>
<name>A0A1S8KZA5_9CLOT</name>
<evidence type="ECO:0000313" key="6">
    <source>
        <dbReference type="Proteomes" id="UP000190951"/>
    </source>
</evidence>
<dbReference type="InterPro" id="IPR001360">
    <property type="entry name" value="Glyco_hydro_1"/>
</dbReference>
<evidence type="ECO:0000256" key="2">
    <source>
        <dbReference type="ARBA" id="ARBA00022801"/>
    </source>
</evidence>
<proteinExistence type="inferred from homology"/>
<sequence length="430" mass="50658">MLDIFQYPEIKFPKEFLWGATTAGVQIEGNNSSYHDSEELAPKFAFGGMPYEFPKKACNSYELYEEDIKLLKSMNLNLYRMSIEWCRIEPEKGTFNEKELKHYLTILERLKEEGIKVCLTLHHVSHPVWFHRKGSFGTLDNMKDWEEYLEYVVPKVAEYVDFWIVLNELNLPFEYSLTERLNMVQYHGRGYHIIKKYSSKPVSSAHSYSEKQPKRGYNDKLDKLMADYIDYTENEFFFHAIRTGEITAPFVDAKYVPEVKGTCDYWALNTYIRQMMDGRRENFRSDSYTATHFKAIETPFYTEEICPDIMIQMLMRMKDKPVLITENGIAANDDRYRVVYISAMLQALNEAIRMGADVIGYSHWSLLDNWEWGSYNPNFGLATVDRRTFERTLKNSGKFYGEIAKNNGYNQEILRKYLKELPSIINFKNI</sequence>
<evidence type="ECO:0000256" key="4">
    <source>
        <dbReference type="RuleBase" id="RU003690"/>
    </source>
</evidence>
<dbReference type="EMBL" id="CP096983">
    <property type="protein sequence ID" value="URZ12637.1"/>
    <property type="molecule type" value="Genomic_DNA"/>
</dbReference>
<reference evidence="5 6" key="1">
    <citation type="submission" date="2022-04" db="EMBL/GenBank/DDBJ databases">
        <title>Genome sequence of C. roseum typestrain.</title>
        <authorList>
            <person name="Poehlein A."/>
            <person name="Schoch T."/>
            <person name="Duerre P."/>
            <person name="Daniel R."/>
        </authorList>
    </citation>
    <scope>NUCLEOTIDE SEQUENCE [LARGE SCALE GENOMIC DNA]</scope>
    <source>
        <strain evidence="5 6">DSM 7320</strain>
    </source>
</reference>
<gene>
    <name evidence="5" type="primary">bglA_1</name>
    <name evidence="5" type="ORF">CROST_033600</name>
</gene>
<dbReference type="PANTHER" id="PTHR10353">
    <property type="entry name" value="GLYCOSYL HYDROLASE"/>
    <property type="match status" value="1"/>
</dbReference>
<evidence type="ECO:0000256" key="3">
    <source>
        <dbReference type="ARBA" id="ARBA00023295"/>
    </source>
</evidence>
<dbReference type="PRINTS" id="PR00131">
    <property type="entry name" value="GLHYDRLASE1"/>
</dbReference>
<organism evidence="5 6">
    <name type="scientific">Clostridium felsineum</name>
    <dbReference type="NCBI Taxonomy" id="36839"/>
    <lineage>
        <taxon>Bacteria</taxon>
        <taxon>Bacillati</taxon>
        <taxon>Bacillota</taxon>
        <taxon>Clostridia</taxon>
        <taxon>Eubacteriales</taxon>
        <taxon>Clostridiaceae</taxon>
        <taxon>Clostridium</taxon>
    </lineage>
</organism>
<dbReference type="GO" id="GO:0005975">
    <property type="term" value="P:carbohydrate metabolic process"/>
    <property type="evidence" value="ECO:0007669"/>
    <property type="project" value="InterPro"/>
</dbReference>
<dbReference type="RefSeq" id="WP_077835936.1">
    <property type="nucleotide sequence ID" value="NZ_CP096983.1"/>
</dbReference>
<protein>
    <submittedName>
        <fullName evidence="5">Beta-glucosidase A</fullName>
        <ecNumber evidence="5">3.2.1.21</ecNumber>
    </submittedName>
</protein>